<reference evidence="2" key="1">
    <citation type="journal article" date="2015" name="Nature">
        <title>Complex archaea that bridge the gap between prokaryotes and eukaryotes.</title>
        <authorList>
            <person name="Spang A."/>
            <person name="Saw J.H."/>
            <person name="Jorgensen S.L."/>
            <person name="Zaremba-Niedzwiedzka K."/>
            <person name="Martijn J."/>
            <person name="Lind A.E."/>
            <person name="van Eijk R."/>
            <person name="Schleper C."/>
            <person name="Guy L."/>
            <person name="Ettema T.J."/>
        </authorList>
    </citation>
    <scope>NUCLEOTIDE SEQUENCE</scope>
</reference>
<proteinExistence type="predicted"/>
<gene>
    <name evidence="2" type="ORF">LCGC14_1403560</name>
</gene>
<keyword evidence="1" id="KW-1133">Transmembrane helix</keyword>
<accession>A0A0F9MBT3</accession>
<keyword evidence="1" id="KW-0472">Membrane</keyword>
<name>A0A0F9MBT3_9ZZZZ</name>
<comment type="caution">
    <text evidence="2">The sequence shown here is derived from an EMBL/GenBank/DDBJ whole genome shotgun (WGS) entry which is preliminary data.</text>
</comment>
<sequence length="50" mass="5670">MGSLPGDQEREEALETHLLKIIVVVIERIIGVGIPLNLFSSTFFLHEFLF</sequence>
<dbReference type="EMBL" id="LAZR01009191">
    <property type="protein sequence ID" value="KKM74120.1"/>
    <property type="molecule type" value="Genomic_DNA"/>
</dbReference>
<organism evidence="2">
    <name type="scientific">marine sediment metagenome</name>
    <dbReference type="NCBI Taxonomy" id="412755"/>
    <lineage>
        <taxon>unclassified sequences</taxon>
        <taxon>metagenomes</taxon>
        <taxon>ecological metagenomes</taxon>
    </lineage>
</organism>
<feature type="transmembrane region" description="Helical" evidence="1">
    <location>
        <begin position="21"/>
        <end position="45"/>
    </location>
</feature>
<dbReference type="AlphaFoldDB" id="A0A0F9MBT3"/>
<evidence type="ECO:0000256" key="1">
    <source>
        <dbReference type="SAM" id="Phobius"/>
    </source>
</evidence>
<evidence type="ECO:0000313" key="2">
    <source>
        <dbReference type="EMBL" id="KKM74120.1"/>
    </source>
</evidence>
<keyword evidence="1" id="KW-0812">Transmembrane</keyword>
<protein>
    <submittedName>
        <fullName evidence="2">Uncharacterized protein</fullName>
    </submittedName>
</protein>